<dbReference type="OrthoDB" id="5550281at2759"/>
<accession>A0A0R3T5S5</accession>
<keyword evidence="2" id="KW-1185">Reference proteome</keyword>
<evidence type="ECO:0000313" key="3">
    <source>
        <dbReference type="WBParaSite" id="HNAJ_0000241301-mRNA-1"/>
    </source>
</evidence>
<gene>
    <name evidence="1" type="ORF">HNAJ_LOCUS2412</name>
</gene>
<protein>
    <submittedName>
        <fullName evidence="3">HMG box domain-containing protein</fullName>
    </submittedName>
</protein>
<reference evidence="3" key="1">
    <citation type="submission" date="2017-02" db="UniProtKB">
        <authorList>
            <consortium name="WormBaseParasite"/>
        </authorList>
    </citation>
    <scope>IDENTIFICATION</scope>
</reference>
<dbReference type="STRING" id="102285.A0A0R3T5S5"/>
<organism evidence="3">
    <name type="scientific">Rodentolepis nana</name>
    <name type="common">Dwarf tapeworm</name>
    <name type="synonym">Hymenolepis nana</name>
    <dbReference type="NCBI Taxonomy" id="102285"/>
    <lineage>
        <taxon>Eukaryota</taxon>
        <taxon>Metazoa</taxon>
        <taxon>Spiralia</taxon>
        <taxon>Lophotrochozoa</taxon>
        <taxon>Platyhelminthes</taxon>
        <taxon>Cestoda</taxon>
        <taxon>Eucestoda</taxon>
        <taxon>Cyclophyllidea</taxon>
        <taxon>Hymenolepididae</taxon>
        <taxon>Rodentolepis</taxon>
    </lineage>
</organism>
<dbReference type="Gene3D" id="1.10.30.10">
    <property type="entry name" value="High mobility group box domain"/>
    <property type="match status" value="2"/>
</dbReference>
<dbReference type="InterPro" id="IPR036910">
    <property type="entry name" value="HMG_box_dom_sf"/>
</dbReference>
<dbReference type="WBParaSite" id="HNAJ_0000241301-mRNA-1">
    <property type="protein sequence ID" value="HNAJ_0000241301-mRNA-1"/>
    <property type="gene ID" value="HNAJ_0000241301"/>
</dbReference>
<dbReference type="SUPFAM" id="SSF47095">
    <property type="entry name" value="HMG-box"/>
    <property type="match status" value="2"/>
</dbReference>
<dbReference type="Proteomes" id="UP000278807">
    <property type="component" value="Unassembled WGS sequence"/>
</dbReference>
<evidence type="ECO:0000313" key="2">
    <source>
        <dbReference type="Proteomes" id="UP000278807"/>
    </source>
</evidence>
<dbReference type="CDD" id="cd00084">
    <property type="entry name" value="HMG-box_SF"/>
    <property type="match status" value="1"/>
</dbReference>
<name>A0A0R3T5S5_RODNA</name>
<dbReference type="EMBL" id="UZAE01001171">
    <property type="protein sequence ID" value="VDN98271.1"/>
    <property type="molecule type" value="Genomic_DNA"/>
</dbReference>
<sequence>MLKLSHGLSLLKISTNNQNFNRLLVTEVRKTPVFPAFVKLHFTDVKSKYPELKSTEIMKKLSEMYKATPTKELQKLTSNITLPTPKSEKEKMDDRKKLTLARKNGFPRPIAVTGYQVYIHEQLTGNKGKNLEDMKAKLGNASKAWNSLDERSKEPYVTQAMENKLAHLRELRSWCQDHGIAYSERKSVLVNRFFAKHEKSKAAAANAKEIIKKSSKK</sequence>
<evidence type="ECO:0000313" key="1">
    <source>
        <dbReference type="EMBL" id="VDN98271.1"/>
    </source>
</evidence>
<proteinExistence type="predicted"/>
<dbReference type="AlphaFoldDB" id="A0A0R3T5S5"/>
<reference evidence="1 2" key="2">
    <citation type="submission" date="2018-11" db="EMBL/GenBank/DDBJ databases">
        <authorList>
            <consortium name="Pathogen Informatics"/>
        </authorList>
    </citation>
    <scope>NUCLEOTIDE SEQUENCE [LARGE SCALE GENOMIC DNA]</scope>
</reference>